<name>A0ABQ8T4Z9_PERAM</name>
<keyword evidence="1" id="KW-0732">Signal</keyword>
<proteinExistence type="predicted"/>
<sequence length="89" mass="10173">MIFSLMWALKLSWPSIQWMQVYFVQEWTRVVQQWIGENYIEGDEVGQVECYPTPSGSQALGALATIRSYIQGQSYVNGNLFSAVNAFEN</sequence>
<gene>
    <name evidence="2" type="ORF">ANN_10809</name>
</gene>
<comment type="caution">
    <text evidence="2">The sequence shown here is derived from an EMBL/GenBank/DDBJ whole genome shotgun (WGS) entry which is preliminary data.</text>
</comment>
<accession>A0ABQ8T4Z9</accession>
<keyword evidence="3" id="KW-1185">Reference proteome</keyword>
<reference evidence="2 3" key="1">
    <citation type="journal article" date="2022" name="Allergy">
        <title>Genome assembly and annotation of Periplaneta americana reveal a comprehensive cockroach allergen profile.</title>
        <authorList>
            <person name="Wang L."/>
            <person name="Xiong Q."/>
            <person name="Saelim N."/>
            <person name="Wang L."/>
            <person name="Nong W."/>
            <person name="Wan A.T."/>
            <person name="Shi M."/>
            <person name="Liu X."/>
            <person name="Cao Q."/>
            <person name="Hui J.H.L."/>
            <person name="Sookrung N."/>
            <person name="Leung T.F."/>
            <person name="Tungtrongchitr A."/>
            <person name="Tsui S.K.W."/>
        </authorList>
    </citation>
    <scope>NUCLEOTIDE SEQUENCE [LARGE SCALE GENOMIC DNA]</scope>
    <source>
        <strain evidence="2">PWHHKU_190912</strain>
    </source>
</reference>
<organism evidence="2 3">
    <name type="scientific">Periplaneta americana</name>
    <name type="common">American cockroach</name>
    <name type="synonym">Blatta americana</name>
    <dbReference type="NCBI Taxonomy" id="6978"/>
    <lineage>
        <taxon>Eukaryota</taxon>
        <taxon>Metazoa</taxon>
        <taxon>Ecdysozoa</taxon>
        <taxon>Arthropoda</taxon>
        <taxon>Hexapoda</taxon>
        <taxon>Insecta</taxon>
        <taxon>Pterygota</taxon>
        <taxon>Neoptera</taxon>
        <taxon>Polyneoptera</taxon>
        <taxon>Dictyoptera</taxon>
        <taxon>Blattodea</taxon>
        <taxon>Blattoidea</taxon>
        <taxon>Blattidae</taxon>
        <taxon>Blattinae</taxon>
        <taxon>Periplaneta</taxon>
    </lineage>
</organism>
<evidence type="ECO:0000313" key="3">
    <source>
        <dbReference type="Proteomes" id="UP001148838"/>
    </source>
</evidence>
<feature type="signal peptide" evidence="1">
    <location>
        <begin position="1"/>
        <end position="18"/>
    </location>
</feature>
<feature type="chain" id="PRO_5046420879" evidence="1">
    <location>
        <begin position="19"/>
        <end position="89"/>
    </location>
</feature>
<evidence type="ECO:0000313" key="2">
    <source>
        <dbReference type="EMBL" id="KAJ4440960.1"/>
    </source>
</evidence>
<protein>
    <submittedName>
        <fullName evidence="2">Uncharacterized protein</fullName>
    </submittedName>
</protein>
<evidence type="ECO:0000256" key="1">
    <source>
        <dbReference type="SAM" id="SignalP"/>
    </source>
</evidence>
<dbReference type="Proteomes" id="UP001148838">
    <property type="component" value="Unassembled WGS sequence"/>
</dbReference>
<dbReference type="EMBL" id="JAJSOF020000015">
    <property type="protein sequence ID" value="KAJ4440960.1"/>
    <property type="molecule type" value="Genomic_DNA"/>
</dbReference>